<evidence type="ECO:0000313" key="3">
    <source>
        <dbReference type="Proteomes" id="UP000000763"/>
    </source>
</evidence>
<dbReference type="EMBL" id="AP003983">
    <property type="protein sequence ID" value="BAD07504.1"/>
    <property type="molecule type" value="Genomic_DNA"/>
</dbReference>
<feature type="compositionally biased region" description="Gly residues" evidence="1">
    <location>
        <begin position="317"/>
        <end position="327"/>
    </location>
</feature>
<sequence>MAASRARGQRRGGRQRLRRLPVRARRATTAVAAPRAREEGVRVRRAATIHCDLGKEKDALSPRCFNSGAVTAAAAAAAAPLLLDAAAARRSCCCSLPLRVLLPPHRRCRSPMPSLHRRCRCCRCYSPPLRTLPPPLRRCRRRSAAAARSATAARSIAAARRSLLPPLPLLPLLPPLPLAARSDAAAAAARSAAACSLSCGRKERGEKEAKKASATTLALPPQPLFLRPPSQENARKNSGLEEKNSKKTDSTKQIETSAANTALPGSSPRQPVVHPPATEDAEVLSATAASSGAASTDGAEAADEEDERRVRRSGKRSGAGAGRGGQAAGTAVR</sequence>
<feature type="compositionally biased region" description="Basic and acidic residues" evidence="1">
    <location>
        <begin position="233"/>
        <end position="252"/>
    </location>
</feature>
<evidence type="ECO:0000313" key="2">
    <source>
        <dbReference type="EMBL" id="BAD07504.1"/>
    </source>
</evidence>
<dbReference type="Proteomes" id="UP000000763">
    <property type="component" value="Chromosome 2"/>
</dbReference>
<accession>Q6ZIR1</accession>
<dbReference type="AlphaFoldDB" id="Q6ZIR1"/>
<evidence type="ECO:0000256" key="1">
    <source>
        <dbReference type="SAM" id="MobiDB-lite"/>
    </source>
</evidence>
<reference evidence="3" key="1">
    <citation type="journal article" date="2005" name="Nature">
        <title>The map-based sequence of the rice genome.</title>
        <authorList>
            <consortium name="International rice genome sequencing project (IRGSP)"/>
            <person name="Matsumoto T."/>
            <person name="Wu J."/>
            <person name="Kanamori H."/>
            <person name="Katayose Y."/>
            <person name="Fujisawa M."/>
            <person name="Namiki N."/>
            <person name="Mizuno H."/>
            <person name="Yamamoto K."/>
            <person name="Antonio B.A."/>
            <person name="Baba T."/>
            <person name="Sakata K."/>
            <person name="Nagamura Y."/>
            <person name="Aoki H."/>
            <person name="Arikawa K."/>
            <person name="Arita K."/>
            <person name="Bito T."/>
            <person name="Chiden Y."/>
            <person name="Fujitsuka N."/>
            <person name="Fukunaka R."/>
            <person name="Hamada M."/>
            <person name="Harada C."/>
            <person name="Hayashi A."/>
            <person name="Hijishita S."/>
            <person name="Honda M."/>
            <person name="Hosokawa S."/>
            <person name="Ichikawa Y."/>
            <person name="Idonuma A."/>
            <person name="Iijima M."/>
            <person name="Ikeda M."/>
            <person name="Ikeno M."/>
            <person name="Ito K."/>
            <person name="Ito S."/>
            <person name="Ito T."/>
            <person name="Ito Y."/>
            <person name="Ito Y."/>
            <person name="Iwabuchi A."/>
            <person name="Kamiya K."/>
            <person name="Karasawa W."/>
            <person name="Kurita K."/>
            <person name="Katagiri S."/>
            <person name="Kikuta A."/>
            <person name="Kobayashi H."/>
            <person name="Kobayashi N."/>
            <person name="Machita K."/>
            <person name="Maehara T."/>
            <person name="Masukawa M."/>
            <person name="Mizubayashi T."/>
            <person name="Mukai Y."/>
            <person name="Nagasaki H."/>
            <person name="Nagata Y."/>
            <person name="Naito S."/>
            <person name="Nakashima M."/>
            <person name="Nakama Y."/>
            <person name="Nakamichi Y."/>
            <person name="Nakamura M."/>
            <person name="Meguro A."/>
            <person name="Negishi M."/>
            <person name="Ohta I."/>
            <person name="Ohta T."/>
            <person name="Okamoto M."/>
            <person name="Ono N."/>
            <person name="Saji S."/>
            <person name="Sakaguchi M."/>
            <person name="Sakai K."/>
            <person name="Shibata M."/>
            <person name="Shimokawa T."/>
            <person name="Song J."/>
            <person name="Takazaki Y."/>
            <person name="Terasawa K."/>
            <person name="Tsugane M."/>
            <person name="Tsuji K."/>
            <person name="Ueda S."/>
            <person name="Waki K."/>
            <person name="Yamagata H."/>
            <person name="Yamamoto M."/>
            <person name="Yamamoto S."/>
            <person name="Yamane H."/>
            <person name="Yoshiki S."/>
            <person name="Yoshihara R."/>
            <person name="Yukawa K."/>
            <person name="Zhong H."/>
            <person name="Yano M."/>
            <person name="Yuan Q."/>
            <person name="Ouyang S."/>
            <person name="Liu J."/>
            <person name="Jones K.M."/>
            <person name="Gansberger K."/>
            <person name="Moffat K."/>
            <person name="Hill J."/>
            <person name="Bera J."/>
            <person name="Fadrosh D."/>
            <person name="Jin S."/>
            <person name="Johri S."/>
            <person name="Kim M."/>
            <person name="Overton L."/>
            <person name="Reardon M."/>
            <person name="Tsitrin T."/>
            <person name="Vuong H."/>
            <person name="Weaver B."/>
            <person name="Ciecko A."/>
            <person name="Tallon L."/>
            <person name="Jackson J."/>
            <person name="Pai G."/>
            <person name="Aken S.V."/>
            <person name="Utterback T."/>
            <person name="Reidmuller S."/>
            <person name="Feldblyum T."/>
            <person name="Hsiao J."/>
            <person name="Zismann V."/>
            <person name="Iobst S."/>
            <person name="de Vazeille A.R."/>
            <person name="Buell C.R."/>
            <person name="Ying K."/>
            <person name="Li Y."/>
            <person name="Lu T."/>
            <person name="Huang Y."/>
            <person name="Zhao Q."/>
            <person name="Feng Q."/>
            <person name="Zhang L."/>
            <person name="Zhu J."/>
            <person name="Weng Q."/>
            <person name="Mu J."/>
            <person name="Lu Y."/>
            <person name="Fan D."/>
            <person name="Liu Y."/>
            <person name="Guan J."/>
            <person name="Zhang Y."/>
            <person name="Yu S."/>
            <person name="Liu X."/>
            <person name="Zhang Y."/>
            <person name="Hong G."/>
            <person name="Han B."/>
            <person name="Choisne N."/>
            <person name="Demange N."/>
            <person name="Orjeda G."/>
            <person name="Samain S."/>
            <person name="Cattolico L."/>
            <person name="Pelletier E."/>
            <person name="Couloux A."/>
            <person name="Segurens B."/>
            <person name="Wincker P."/>
            <person name="D'Hont A."/>
            <person name="Scarpelli C."/>
            <person name="Weissenbach J."/>
            <person name="Salanoubat M."/>
            <person name="Quetier F."/>
            <person name="Yu Y."/>
            <person name="Kim H.R."/>
            <person name="Rambo T."/>
            <person name="Currie J."/>
            <person name="Collura K."/>
            <person name="Luo M."/>
            <person name="Yang T."/>
            <person name="Ammiraju J.S.S."/>
            <person name="Engler F."/>
            <person name="Soderlund C."/>
            <person name="Wing R.A."/>
            <person name="Palmer L.E."/>
            <person name="de la Bastide M."/>
            <person name="Spiegel L."/>
            <person name="Nascimento L."/>
            <person name="Zutavern T."/>
            <person name="O'Shaughnessy A."/>
            <person name="Dike S."/>
            <person name="Dedhia N."/>
            <person name="Preston R."/>
            <person name="Balija V."/>
            <person name="McCombie W.R."/>
            <person name="Chow T."/>
            <person name="Chen H."/>
            <person name="Chung M."/>
            <person name="Chen C."/>
            <person name="Shaw J."/>
            <person name="Wu H."/>
            <person name="Hsiao K."/>
            <person name="Chao Y."/>
            <person name="Chu M."/>
            <person name="Cheng C."/>
            <person name="Hour A."/>
            <person name="Lee P."/>
            <person name="Lin S."/>
            <person name="Lin Y."/>
            <person name="Liou J."/>
            <person name="Liu S."/>
            <person name="Hsing Y."/>
            <person name="Raghuvanshi S."/>
            <person name="Mohanty A."/>
            <person name="Bharti A.K."/>
            <person name="Gaur A."/>
            <person name="Gupta V."/>
            <person name="Kumar D."/>
            <person name="Ravi V."/>
            <person name="Vij S."/>
            <person name="Kapur A."/>
            <person name="Khurana P."/>
            <person name="Khurana P."/>
            <person name="Khurana J.P."/>
            <person name="Tyagi A.K."/>
            <person name="Gaikwad K."/>
            <person name="Singh A."/>
            <person name="Dalal V."/>
            <person name="Srivastava S."/>
            <person name="Dixit A."/>
            <person name="Pal A.K."/>
            <person name="Ghazi I.A."/>
            <person name="Yadav M."/>
            <person name="Pandit A."/>
            <person name="Bhargava A."/>
            <person name="Sureshbabu K."/>
            <person name="Batra K."/>
            <person name="Sharma T.R."/>
            <person name="Mohapatra T."/>
            <person name="Singh N.K."/>
            <person name="Messing J."/>
            <person name="Nelson A.B."/>
            <person name="Fuks G."/>
            <person name="Kavchok S."/>
            <person name="Keizer G."/>
            <person name="Linton E."/>
            <person name="Llaca V."/>
            <person name="Song R."/>
            <person name="Tanyolac B."/>
            <person name="Young S."/>
            <person name="Ho-Il K."/>
            <person name="Hahn J.H."/>
            <person name="Sangsakoo G."/>
            <person name="Vanavichit A."/>
            <person name="de Mattos Luiz.A.T."/>
            <person name="Zimmer P.D."/>
            <person name="Malone G."/>
            <person name="Dellagostin O."/>
            <person name="de Oliveira A.C."/>
            <person name="Bevan M."/>
            <person name="Bancroft I."/>
            <person name="Minx P."/>
            <person name="Cordum H."/>
            <person name="Wilson R."/>
            <person name="Cheng Z."/>
            <person name="Jin W."/>
            <person name="Jiang J."/>
            <person name="Leong S.A."/>
            <person name="Iwama H."/>
            <person name="Gojobori T."/>
            <person name="Itoh T."/>
            <person name="Niimura Y."/>
            <person name="Fujii Y."/>
            <person name="Habara T."/>
            <person name="Sakai H."/>
            <person name="Sato Y."/>
            <person name="Wilson G."/>
            <person name="Kumar K."/>
            <person name="McCouch S."/>
            <person name="Juretic N."/>
            <person name="Hoen D."/>
            <person name="Wright S."/>
            <person name="Bruskiewich R."/>
            <person name="Bureau T."/>
            <person name="Miyao A."/>
            <person name="Hirochika H."/>
            <person name="Nishikawa T."/>
            <person name="Kadowaki K."/>
            <person name="Sugiura M."/>
            <person name="Burr B."/>
            <person name="Sasaki T."/>
        </authorList>
    </citation>
    <scope>NUCLEOTIDE SEQUENCE [LARGE SCALE GENOMIC DNA]</scope>
    <source>
        <strain evidence="3">cv. Nipponbare</strain>
    </source>
</reference>
<proteinExistence type="predicted"/>
<organism evidence="2 3">
    <name type="scientific">Oryza sativa subsp. japonica</name>
    <name type="common">Rice</name>
    <dbReference type="NCBI Taxonomy" id="39947"/>
    <lineage>
        <taxon>Eukaryota</taxon>
        <taxon>Viridiplantae</taxon>
        <taxon>Streptophyta</taxon>
        <taxon>Embryophyta</taxon>
        <taxon>Tracheophyta</taxon>
        <taxon>Spermatophyta</taxon>
        <taxon>Magnoliopsida</taxon>
        <taxon>Liliopsida</taxon>
        <taxon>Poales</taxon>
        <taxon>Poaceae</taxon>
        <taxon>BOP clade</taxon>
        <taxon>Oryzoideae</taxon>
        <taxon>Oryzeae</taxon>
        <taxon>Oryzinae</taxon>
        <taxon>Oryza</taxon>
        <taxon>Oryza sativa</taxon>
    </lineage>
</organism>
<name>Q6ZIR1_ORYSJ</name>
<gene>
    <name evidence="2" type="primary">OJ1038_A06.29</name>
</gene>
<reference evidence="3" key="2">
    <citation type="journal article" date="2008" name="Nucleic Acids Res.">
        <title>The rice annotation project database (RAP-DB): 2008 update.</title>
        <authorList>
            <consortium name="The rice annotation project (RAP)"/>
        </authorList>
    </citation>
    <scope>GENOME REANNOTATION</scope>
    <source>
        <strain evidence="3">cv. Nipponbare</strain>
    </source>
</reference>
<feature type="compositionally biased region" description="Low complexity" evidence="1">
    <location>
        <begin position="285"/>
        <end position="299"/>
    </location>
</feature>
<protein>
    <submittedName>
        <fullName evidence="2">Uncharacterized protein</fullName>
    </submittedName>
</protein>
<feature type="compositionally biased region" description="Polar residues" evidence="1">
    <location>
        <begin position="253"/>
        <end position="269"/>
    </location>
</feature>
<feature type="region of interest" description="Disordered" evidence="1">
    <location>
        <begin position="206"/>
        <end position="333"/>
    </location>
</feature>